<sequence length="67" mass="7596">MTFLHRHPKVKKFIQSIRAITECQKVDRATYVNDILECDGNLTNNQMLVISKNLSKGASCSTEVSLR</sequence>
<proteinExistence type="predicted"/>
<name>A0A3P7GK52_TOXCA</name>
<dbReference type="EMBL" id="UYWY01024740">
    <property type="protein sequence ID" value="VDM49061.1"/>
    <property type="molecule type" value="Genomic_DNA"/>
</dbReference>
<organism evidence="1">
    <name type="scientific">Toxocara canis</name>
    <name type="common">Canine roundworm</name>
    <dbReference type="NCBI Taxonomy" id="6265"/>
    <lineage>
        <taxon>Eukaryota</taxon>
        <taxon>Metazoa</taxon>
        <taxon>Ecdysozoa</taxon>
        <taxon>Nematoda</taxon>
        <taxon>Chromadorea</taxon>
        <taxon>Rhabditida</taxon>
        <taxon>Spirurina</taxon>
        <taxon>Ascaridomorpha</taxon>
        <taxon>Ascaridoidea</taxon>
        <taxon>Toxocaridae</taxon>
        <taxon>Toxocara</taxon>
    </lineage>
</organism>
<gene>
    <name evidence="1" type="ORF">TCNE_LOCUS17740</name>
</gene>
<accession>A0A3P7GK52</accession>
<dbReference type="AlphaFoldDB" id="A0A3P7GK52"/>
<protein>
    <submittedName>
        <fullName evidence="1">Uncharacterized protein</fullName>
    </submittedName>
</protein>
<reference evidence="1" key="1">
    <citation type="submission" date="2018-11" db="EMBL/GenBank/DDBJ databases">
        <authorList>
            <consortium name="Pathogen Informatics"/>
        </authorList>
    </citation>
    <scope>NUCLEOTIDE SEQUENCE [LARGE SCALE GENOMIC DNA]</scope>
</reference>
<evidence type="ECO:0000313" key="1">
    <source>
        <dbReference type="EMBL" id="VDM49061.1"/>
    </source>
</evidence>